<dbReference type="Pfam" id="PF13936">
    <property type="entry name" value="HTH_38"/>
    <property type="match status" value="1"/>
</dbReference>
<gene>
    <name evidence="4" type="ORF">D5S18_29235</name>
</gene>
<dbReference type="GO" id="GO:0004803">
    <property type="term" value="F:transposase activity"/>
    <property type="evidence" value="ECO:0007669"/>
    <property type="project" value="TreeGrafter"/>
</dbReference>
<dbReference type="Proteomes" id="UP000266677">
    <property type="component" value="Unassembled WGS sequence"/>
</dbReference>
<dbReference type="RefSeq" id="WP_120044522.1">
    <property type="nucleotide sequence ID" value="NZ_QZFU01000041.1"/>
</dbReference>
<dbReference type="InterPro" id="IPR036388">
    <property type="entry name" value="WH-like_DNA-bd_sf"/>
</dbReference>
<evidence type="ECO:0000256" key="1">
    <source>
        <dbReference type="SAM" id="MobiDB-lite"/>
    </source>
</evidence>
<evidence type="ECO:0000259" key="3">
    <source>
        <dbReference type="Pfam" id="PF13936"/>
    </source>
</evidence>
<feature type="region of interest" description="Disordered" evidence="1">
    <location>
        <begin position="61"/>
        <end position="82"/>
    </location>
</feature>
<evidence type="ECO:0000313" key="4">
    <source>
        <dbReference type="EMBL" id="RJO70155.1"/>
    </source>
</evidence>
<proteinExistence type="predicted"/>
<dbReference type="InterPro" id="IPR000835">
    <property type="entry name" value="HTH_MarR-typ"/>
</dbReference>
<keyword evidence="5" id="KW-1185">Reference proteome</keyword>
<dbReference type="EMBL" id="QZFU01000041">
    <property type="protein sequence ID" value="RJO70155.1"/>
    <property type="molecule type" value="Genomic_DNA"/>
</dbReference>
<feature type="domain" description="HTH marR-type" evidence="2">
    <location>
        <begin position="108"/>
        <end position="161"/>
    </location>
</feature>
<evidence type="ECO:0000259" key="2">
    <source>
        <dbReference type="Pfam" id="PF12802"/>
    </source>
</evidence>
<sequence>MASRLTDTDRICIATGLAEGHGYAEIARQLERPTSTISREVGRNGGPGRYSAELAHLAARRRARRDRRRPADAETFDIPSESGRDPEVVRALAERIAALLNRDNRTPRTAARTLACLLLTDTGSLTAAELTARLRVSPGALSPALKYLIARGFVRRVPGPGRRAQYVLETESWFRSTLLACQGAATLAAATREGGDLLGPATPAGARLHDVAVFIDHVREELLRMTEQLRAILLPEDLGR</sequence>
<organism evidence="4 5">
    <name type="scientific">Nocardia panacis</name>
    <dbReference type="NCBI Taxonomy" id="2340916"/>
    <lineage>
        <taxon>Bacteria</taxon>
        <taxon>Bacillati</taxon>
        <taxon>Actinomycetota</taxon>
        <taxon>Actinomycetes</taxon>
        <taxon>Mycobacteriales</taxon>
        <taxon>Nocardiaceae</taxon>
        <taxon>Nocardia</taxon>
    </lineage>
</organism>
<feature type="domain" description="Transposase IS30-like HTH" evidence="3">
    <location>
        <begin position="3"/>
        <end position="44"/>
    </location>
</feature>
<dbReference type="GO" id="GO:0032196">
    <property type="term" value="P:transposition"/>
    <property type="evidence" value="ECO:0007669"/>
    <property type="project" value="TreeGrafter"/>
</dbReference>
<dbReference type="OrthoDB" id="4823987at2"/>
<name>A0A3A4JV57_9NOCA</name>
<dbReference type="PANTHER" id="PTHR10948">
    <property type="entry name" value="TRANSPOSASE"/>
    <property type="match status" value="1"/>
</dbReference>
<dbReference type="Gene3D" id="1.10.10.10">
    <property type="entry name" value="Winged helix-like DNA-binding domain superfamily/Winged helix DNA-binding domain"/>
    <property type="match status" value="1"/>
</dbReference>
<reference evidence="4 5" key="1">
    <citation type="submission" date="2018-09" db="EMBL/GenBank/DDBJ databases">
        <title>YIM PH21274 draft genome.</title>
        <authorList>
            <person name="Miao C."/>
        </authorList>
    </citation>
    <scope>NUCLEOTIDE SEQUENCE [LARGE SCALE GENOMIC DNA]</scope>
    <source>
        <strain evidence="4 5">YIM PH 21724</strain>
    </source>
</reference>
<dbReference type="GO" id="GO:0003700">
    <property type="term" value="F:DNA-binding transcription factor activity"/>
    <property type="evidence" value="ECO:0007669"/>
    <property type="project" value="InterPro"/>
</dbReference>
<dbReference type="GO" id="GO:0005829">
    <property type="term" value="C:cytosol"/>
    <property type="evidence" value="ECO:0007669"/>
    <property type="project" value="TreeGrafter"/>
</dbReference>
<dbReference type="SUPFAM" id="SSF46785">
    <property type="entry name" value="Winged helix' DNA-binding domain"/>
    <property type="match status" value="1"/>
</dbReference>
<dbReference type="InterPro" id="IPR025246">
    <property type="entry name" value="IS30-like_HTH"/>
</dbReference>
<dbReference type="AlphaFoldDB" id="A0A3A4JV57"/>
<accession>A0A3A4JV57</accession>
<dbReference type="PANTHER" id="PTHR10948:SF23">
    <property type="entry name" value="TRANSPOSASE INSI FOR INSERTION SEQUENCE ELEMENT IS30A-RELATED"/>
    <property type="match status" value="1"/>
</dbReference>
<dbReference type="InterPro" id="IPR036390">
    <property type="entry name" value="WH_DNA-bd_sf"/>
</dbReference>
<protein>
    <submittedName>
        <fullName evidence="4">MarR family transcriptional regulator</fullName>
    </submittedName>
</protein>
<dbReference type="Pfam" id="PF12802">
    <property type="entry name" value="MarR_2"/>
    <property type="match status" value="1"/>
</dbReference>
<evidence type="ECO:0000313" key="5">
    <source>
        <dbReference type="Proteomes" id="UP000266677"/>
    </source>
</evidence>
<comment type="caution">
    <text evidence="4">The sequence shown here is derived from an EMBL/GenBank/DDBJ whole genome shotgun (WGS) entry which is preliminary data.</text>
</comment>
<dbReference type="InterPro" id="IPR051917">
    <property type="entry name" value="Transposase-Integrase"/>
</dbReference>